<evidence type="ECO:0000256" key="3">
    <source>
        <dbReference type="ARBA" id="ARBA00022723"/>
    </source>
</evidence>
<feature type="binding site" evidence="8">
    <location>
        <position position="10"/>
    </location>
    <ligand>
        <name>Mg(2+)</name>
        <dbReference type="ChEBI" id="CHEBI:18420"/>
    </ligand>
</feature>
<keyword evidence="5 8" id="KW-0460">Magnesium</keyword>
<dbReference type="CTD" id="493911"/>
<dbReference type="PIRSF" id="PIRSF031051">
    <property type="entry name" value="PyrdxlP_Pase_PHOSPHO2"/>
    <property type="match status" value="1"/>
</dbReference>
<comment type="similarity">
    <text evidence="2">Belongs to the HAD-like hydrolase superfamily. PHOSPHO family.</text>
</comment>
<dbReference type="NCBIfam" id="TIGR01489">
    <property type="entry name" value="DKMTPPase-SF"/>
    <property type="match status" value="1"/>
</dbReference>
<dbReference type="Proteomes" id="UP000261540">
    <property type="component" value="Unplaced"/>
</dbReference>
<dbReference type="GO" id="GO:0016791">
    <property type="term" value="F:phosphatase activity"/>
    <property type="evidence" value="ECO:0007669"/>
    <property type="project" value="InterPro"/>
</dbReference>
<evidence type="ECO:0000256" key="2">
    <source>
        <dbReference type="ARBA" id="ARBA00008541"/>
    </source>
</evidence>
<name>A0A3B3RGR0_9TELE</name>
<dbReference type="Ensembl" id="ENSPKIT00000042312.1">
    <property type="protein sequence ID" value="ENSPKIP00000017792.1"/>
    <property type="gene ID" value="ENSPKIG00000003569.1"/>
</dbReference>
<evidence type="ECO:0000313" key="10">
    <source>
        <dbReference type="Proteomes" id="UP000261540"/>
    </source>
</evidence>
<dbReference type="NCBIfam" id="TIGR01488">
    <property type="entry name" value="HAD-SF-IB"/>
    <property type="match status" value="1"/>
</dbReference>
<feature type="binding site" evidence="7">
    <location>
        <position position="99"/>
    </location>
    <ligand>
        <name>substrate</name>
    </ligand>
</feature>
<reference evidence="9" key="2">
    <citation type="submission" date="2025-09" db="UniProtKB">
        <authorList>
            <consortium name="Ensembl"/>
        </authorList>
    </citation>
    <scope>IDENTIFICATION</scope>
</reference>
<dbReference type="Pfam" id="PF06888">
    <property type="entry name" value="Put_Phosphatase"/>
    <property type="match status" value="1"/>
</dbReference>
<dbReference type="RefSeq" id="XP_023662252.1">
    <property type="nucleotide sequence ID" value="XM_023806484.2"/>
</dbReference>
<feature type="active site" description="Proton donor" evidence="6">
    <location>
        <position position="10"/>
    </location>
</feature>
<organism evidence="9 10">
    <name type="scientific">Paramormyrops kingsleyae</name>
    <dbReference type="NCBI Taxonomy" id="1676925"/>
    <lineage>
        <taxon>Eukaryota</taxon>
        <taxon>Metazoa</taxon>
        <taxon>Chordata</taxon>
        <taxon>Craniata</taxon>
        <taxon>Vertebrata</taxon>
        <taxon>Euteleostomi</taxon>
        <taxon>Actinopterygii</taxon>
        <taxon>Neopterygii</taxon>
        <taxon>Teleostei</taxon>
        <taxon>Osteoglossocephala</taxon>
        <taxon>Osteoglossomorpha</taxon>
        <taxon>Osteoglossiformes</taxon>
        <taxon>Mormyridae</taxon>
        <taxon>Paramormyrops</taxon>
    </lineage>
</organism>
<comment type="cofactor">
    <cofactor evidence="1 8">
        <name>Mg(2+)</name>
        <dbReference type="ChEBI" id="CHEBI:18420"/>
    </cofactor>
</comment>
<dbReference type="KEGG" id="pki:111841018"/>
<feature type="active site" description="Nucleophile" evidence="6">
    <location>
        <position position="8"/>
    </location>
</feature>
<dbReference type="GeneTree" id="ENSGT00390000007741"/>
<dbReference type="GeneID" id="111841018"/>
<dbReference type="InterPro" id="IPR016965">
    <property type="entry name" value="Pase_PHOSPHO-typ"/>
</dbReference>
<proteinExistence type="inferred from homology"/>
<keyword evidence="10" id="KW-1185">Reference proteome</keyword>
<dbReference type="InterPro" id="IPR006384">
    <property type="entry name" value="HAD_hydro_PyrdxlP_Pase-like"/>
</dbReference>
<keyword evidence="3 8" id="KW-0479">Metal-binding</keyword>
<evidence type="ECO:0000256" key="6">
    <source>
        <dbReference type="PIRSR" id="PIRSR031051-1"/>
    </source>
</evidence>
<keyword evidence="4" id="KW-0378">Hydrolase</keyword>
<evidence type="ECO:0000256" key="8">
    <source>
        <dbReference type="PIRSR" id="PIRSR031051-3"/>
    </source>
</evidence>
<dbReference type="OrthoDB" id="10267182at2759"/>
<evidence type="ECO:0000256" key="4">
    <source>
        <dbReference type="ARBA" id="ARBA00022801"/>
    </source>
</evidence>
<sequence>MKTLVVFDFDHTLVDGNSDTWVIKCAPDQCIPDWLKNSYQKGRWTEYMGRVLTYLGDNAVSRDTVRSVMETLPFTDGMIDLLKFIASNKNCIDCIIISDSNTLFIDWILQAAGVQAAVDRVFTNPARFDERGYMIVECYHSHECRQCPVNLCKNEVLDEFLKSQSQHGVEYHLICYIGDGGNDLCPVKSLKPSDLVLPRKGYALERLLTKSESELLKPRIVVWSDGFEIMNEITALIE</sequence>
<dbReference type="RefSeq" id="XP_072574847.1">
    <property type="nucleotide sequence ID" value="XM_072718746.1"/>
</dbReference>
<protein>
    <submittedName>
        <fullName evidence="9">Phosphatase, orphan 2</fullName>
    </submittedName>
</protein>
<feature type="binding site" evidence="8">
    <location>
        <position position="179"/>
    </location>
    <ligand>
        <name>Mg(2+)</name>
        <dbReference type="ChEBI" id="CHEBI:18420"/>
    </ligand>
</feature>
<evidence type="ECO:0000313" key="9">
    <source>
        <dbReference type="Ensembl" id="ENSPKIP00000017792.1"/>
    </source>
</evidence>
<feature type="binding site" evidence="7">
    <location>
        <position position="19"/>
    </location>
    <ligand>
        <name>substrate</name>
    </ligand>
</feature>
<dbReference type="InterPro" id="IPR023214">
    <property type="entry name" value="HAD_sf"/>
</dbReference>
<dbReference type="SUPFAM" id="SSF56784">
    <property type="entry name" value="HAD-like"/>
    <property type="match status" value="1"/>
</dbReference>
<dbReference type="GO" id="GO:0046872">
    <property type="term" value="F:metal ion binding"/>
    <property type="evidence" value="ECO:0007669"/>
    <property type="project" value="UniProtKB-KW"/>
</dbReference>
<dbReference type="STRING" id="1676925.ENSPKIP00000017792"/>
<reference evidence="9" key="1">
    <citation type="submission" date="2025-08" db="UniProtKB">
        <authorList>
            <consortium name="Ensembl"/>
        </authorList>
    </citation>
    <scope>IDENTIFICATION</scope>
</reference>
<dbReference type="AlphaFoldDB" id="A0A3B3RGR0"/>
<evidence type="ECO:0000256" key="5">
    <source>
        <dbReference type="ARBA" id="ARBA00022842"/>
    </source>
</evidence>
<dbReference type="PANTHER" id="PTHR20889:SF1">
    <property type="entry name" value="PYRIDOXAL PHOSPHATE PHOSPHATASE PHOSPHO2"/>
    <property type="match status" value="1"/>
</dbReference>
<evidence type="ECO:0000256" key="1">
    <source>
        <dbReference type="ARBA" id="ARBA00001946"/>
    </source>
</evidence>
<dbReference type="Gene3D" id="3.40.50.1000">
    <property type="entry name" value="HAD superfamily/HAD-like"/>
    <property type="match status" value="1"/>
</dbReference>
<dbReference type="PANTHER" id="PTHR20889">
    <property type="entry name" value="PHOSPHATASE, ORPHAN 1, 2"/>
    <property type="match status" value="1"/>
</dbReference>
<dbReference type="InterPro" id="IPR036412">
    <property type="entry name" value="HAD-like_sf"/>
</dbReference>
<evidence type="ECO:0000256" key="7">
    <source>
        <dbReference type="PIRSR" id="PIRSR031051-2"/>
    </source>
</evidence>
<accession>A0A3B3RGR0</accession>
<feature type="binding site" evidence="8">
    <location>
        <position position="8"/>
    </location>
    <ligand>
        <name>Mg(2+)</name>
        <dbReference type="ChEBI" id="CHEBI:18420"/>
    </ligand>
</feature>